<accession>A0A8K0JAU9</accession>
<evidence type="ECO:0000256" key="5">
    <source>
        <dbReference type="ARBA" id="ARBA00017788"/>
    </source>
</evidence>
<comment type="function">
    <text evidence="12">Adenosyl-L-methionine (AdoMet)-dependent tRNA (uracil-O(2)-)-methyltransferase.</text>
</comment>
<comment type="similarity">
    <text evidence="3 12">Belongs to the TRM44 family.</text>
</comment>
<organism evidence="14 15">
    <name type="scientific">Claviceps africana</name>
    <dbReference type="NCBI Taxonomy" id="83212"/>
    <lineage>
        <taxon>Eukaryota</taxon>
        <taxon>Fungi</taxon>
        <taxon>Dikarya</taxon>
        <taxon>Ascomycota</taxon>
        <taxon>Pezizomycotina</taxon>
        <taxon>Sordariomycetes</taxon>
        <taxon>Hypocreomycetidae</taxon>
        <taxon>Hypocreales</taxon>
        <taxon>Clavicipitaceae</taxon>
        <taxon>Claviceps</taxon>
    </lineage>
</organism>
<dbReference type="SUPFAM" id="SSF53335">
    <property type="entry name" value="S-adenosyl-L-methionine-dependent methyltransferases"/>
    <property type="match status" value="1"/>
</dbReference>
<keyword evidence="9 12" id="KW-0949">S-adenosyl-L-methionine</keyword>
<evidence type="ECO:0000256" key="13">
    <source>
        <dbReference type="SAM" id="MobiDB-lite"/>
    </source>
</evidence>
<dbReference type="Proteomes" id="UP000811619">
    <property type="component" value="Unassembled WGS sequence"/>
</dbReference>
<evidence type="ECO:0000256" key="6">
    <source>
        <dbReference type="ARBA" id="ARBA00022490"/>
    </source>
</evidence>
<sequence>MPFEPHQHPPSTPPYFQDATRANTDAHVNARVNGGINAAVNAGVDAAADDVWVPFVSHDCTFGPEAFSRIMMNMIHNPNLNSTWLYRADILYDDAASSQSRTPVDPHDGGGQDDRPILRDMSNMTRQRTLVRKLIPRSEKRDRALNQTCSFHHVHDAAGNQTATLVVYLPHASSLQDLPFYHPKVRGIAHLHQWDPSAGTGAISVHFLGGGPDELQDPKLRRVAYHLLEILHRHGQGSTQGYVKRVHHDVVIPQARFQDRYAQLKSRHARHLVNTWAEVTDPGKHVFEDLGIAAFLMELWSDMYADRPFPGFVDIGCGNGLLVYILRREGYEGWGFDARARKSWPAYTTPSTSSPTGRSLEERLLLPAMTSTSARGDGDGDGALDPSRVHDGSFPPGTFIISNHADELTPWTPILGALSRCPFLMIPCCSHNLAGDRFRARPPRDKSRPRSTYASLVDWVSCLAADCGWAVETEMLRIPSTRNTGILGRATTNPVREADVARVVARYGGVDGYAANVLKLVKGGPRGH</sequence>
<keyword evidence="10 12" id="KW-0819">tRNA processing</keyword>
<comment type="caution">
    <text evidence="14">The sequence shown here is derived from an EMBL/GenBank/DDBJ whole genome shotgun (WGS) entry which is preliminary data.</text>
</comment>
<evidence type="ECO:0000256" key="12">
    <source>
        <dbReference type="RuleBase" id="RU368004"/>
    </source>
</evidence>
<dbReference type="PANTHER" id="PTHR21210:SF0">
    <property type="entry name" value="TRNA (URACIL-O(2)-)-METHYLTRANSFERASE-RELATED"/>
    <property type="match status" value="1"/>
</dbReference>
<dbReference type="PANTHER" id="PTHR21210">
    <property type="entry name" value="TRNA (URACIL-O(2)-)-METHYLTRANSFERASE-RELATED"/>
    <property type="match status" value="1"/>
</dbReference>
<dbReference type="OrthoDB" id="10047021at2759"/>
<evidence type="ECO:0000256" key="2">
    <source>
        <dbReference type="ARBA" id="ARBA00004496"/>
    </source>
</evidence>
<feature type="compositionally biased region" description="Basic and acidic residues" evidence="13">
    <location>
        <begin position="104"/>
        <end position="118"/>
    </location>
</feature>
<protein>
    <recommendedName>
        <fullName evidence="5 12">tRNA (uracil-O(2)-)-methyltransferase</fullName>
        <ecNumber evidence="4 12">2.1.1.211</ecNumber>
    </recommendedName>
</protein>
<keyword evidence="7 12" id="KW-0489">Methyltransferase</keyword>
<dbReference type="EC" id="2.1.1.211" evidence="4 12"/>
<dbReference type="AlphaFoldDB" id="A0A8K0JAU9"/>
<comment type="subcellular location">
    <subcellularLocation>
        <location evidence="2 12">Cytoplasm</location>
    </subcellularLocation>
</comment>
<dbReference type="CDD" id="cd00761">
    <property type="entry name" value="Glyco_tranf_GTA_type"/>
    <property type="match status" value="1"/>
</dbReference>
<evidence type="ECO:0000256" key="3">
    <source>
        <dbReference type="ARBA" id="ARBA00009056"/>
    </source>
</evidence>
<evidence type="ECO:0000313" key="15">
    <source>
        <dbReference type="Proteomes" id="UP000811619"/>
    </source>
</evidence>
<dbReference type="GO" id="GO:0141101">
    <property type="term" value="F:tRNA(Ser) (uridine(44)-2'-O-)-methyltransferase activity"/>
    <property type="evidence" value="ECO:0007669"/>
    <property type="project" value="UniProtKB-EC"/>
</dbReference>
<keyword evidence="8 12" id="KW-0808">Transferase</keyword>
<name>A0A8K0JAU9_9HYPO</name>
<dbReference type="Pfam" id="PF07757">
    <property type="entry name" value="AdoMet_MTase"/>
    <property type="match status" value="1"/>
</dbReference>
<evidence type="ECO:0000256" key="7">
    <source>
        <dbReference type="ARBA" id="ARBA00022603"/>
    </source>
</evidence>
<evidence type="ECO:0000256" key="8">
    <source>
        <dbReference type="ARBA" id="ARBA00022679"/>
    </source>
</evidence>
<dbReference type="InterPro" id="IPR011671">
    <property type="entry name" value="tRNA_uracil_MeTrfase"/>
</dbReference>
<keyword evidence="6 12" id="KW-0963">Cytoplasm</keyword>
<feature type="region of interest" description="Disordered" evidence="13">
    <location>
        <begin position="97"/>
        <end position="118"/>
    </location>
</feature>
<keyword evidence="15" id="KW-1185">Reference proteome</keyword>
<evidence type="ECO:0000256" key="10">
    <source>
        <dbReference type="ARBA" id="ARBA00022694"/>
    </source>
</evidence>
<comment type="function">
    <text evidence="1">Probable adenosyl-L-methionine (AdoMet)-dependent tRNA (uracil-O(2)-)-methyltransferase.</text>
</comment>
<dbReference type="GO" id="GO:0030488">
    <property type="term" value="P:tRNA methylation"/>
    <property type="evidence" value="ECO:0007669"/>
    <property type="project" value="UniProtKB-UniRule"/>
</dbReference>
<evidence type="ECO:0000256" key="11">
    <source>
        <dbReference type="ARBA" id="ARBA00047957"/>
    </source>
</evidence>
<reference evidence="14" key="1">
    <citation type="journal article" date="2020" name="bioRxiv">
        <title>Whole genome comparisons of ergot fungi reveals the divergence and evolution of species within the genus Claviceps are the result of varying mechanisms driving genome evolution and host range expansion.</title>
        <authorList>
            <person name="Wyka S.A."/>
            <person name="Mondo S.J."/>
            <person name="Liu M."/>
            <person name="Dettman J."/>
            <person name="Nalam V."/>
            <person name="Broders K.D."/>
        </authorList>
    </citation>
    <scope>NUCLEOTIDE SEQUENCE</scope>
    <source>
        <strain evidence="14">CCC 489</strain>
    </source>
</reference>
<dbReference type="InterPro" id="IPR029063">
    <property type="entry name" value="SAM-dependent_MTases_sf"/>
</dbReference>
<dbReference type="EMBL" id="SRPY01000081">
    <property type="protein sequence ID" value="KAG5929077.1"/>
    <property type="molecule type" value="Genomic_DNA"/>
</dbReference>
<gene>
    <name evidence="14" type="ORF">E4U42_007227</name>
</gene>
<comment type="catalytic activity">
    <reaction evidence="11 12">
        <text>uridine(44) in tRNA(Ser) + S-adenosyl-L-methionine = 2'-O-methyluridine(44) in tRNA(Ser) + S-adenosyl-L-homocysteine + H(+)</text>
        <dbReference type="Rhea" id="RHEA:43100"/>
        <dbReference type="Rhea" id="RHEA-COMP:10339"/>
        <dbReference type="Rhea" id="RHEA-COMP:10340"/>
        <dbReference type="ChEBI" id="CHEBI:15378"/>
        <dbReference type="ChEBI" id="CHEBI:57856"/>
        <dbReference type="ChEBI" id="CHEBI:59789"/>
        <dbReference type="ChEBI" id="CHEBI:65315"/>
        <dbReference type="ChEBI" id="CHEBI:74478"/>
        <dbReference type="EC" id="2.1.1.211"/>
    </reaction>
</comment>
<evidence type="ECO:0000256" key="1">
    <source>
        <dbReference type="ARBA" id="ARBA00002778"/>
    </source>
</evidence>
<proteinExistence type="inferred from homology"/>
<evidence type="ECO:0000256" key="4">
    <source>
        <dbReference type="ARBA" id="ARBA00012795"/>
    </source>
</evidence>
<dbReference type="GO" id="GO:0005737">
    <property type="term" value="C:cytoplasm"/>
    <property type="evidence" value="ECO:0007669"/>
    <property type="project" value="UniProtKB-SubCell"/>
</dbReference>
<evidence type="ECO:0000313" key="14">
    <source>
        <dbReference type="EMBL" id="KAG5929077.1"/>
    </source>
</evidence>
<evidence type="ECO:0000256" key="9">
    <source>
        <dbReference type="ARBA" id="ARBA00022691"/>
    </source>
</evidence>